<accession>A0A1M7Q4K0</accession>
<reference evidence="1 2" key="1">
    <citation type="submission" date="2016-11" db="EMBL/GenBank/DDBJ databases">
        <authorList>
            <person name="Jaros S."/>
            <person name="Januszkiewicz K."/>
            <person name="Wedrychowicz H."/>
        </authorList>
    </citation>
    <scope>NUCLEOTIDE SEQUENCE [LARGE SCALE GENOMIC DNA]</scope>
    <source>
        <strain evidence="1 2">CGMCC 1.6102</strain>
    </source>
</reference>
<keyword evidence="2" id="KW-1185">Reference proteome</keyword>
<sequence>MDQLPPALAGGNLGFDSIIGFSQNFIPKTLKTNLQANLWIGHFPIEATIDLLAFPPAILAKARGLKIYNQEWAEAAFLLNEFKFLDN</sequence>
<gene>
    <name evidence="1" type="ORF">SAMN04488057_1143</name>
</gene>
<dbReference type="EMBL" id="FRCY01000014">
    <property type="protein sequence ID" value="SHN25265.1"/>
    <property type="molecule type" value="Genomic_DNA"/>
</dbReference>
<dbReference type="AlphaFoldDB" id="A0A1M7Q4K0"/>
<organism evidence="1 2">
    <name type="scientific">Cyclobacterium lianum</name>
    <dbReference type="NCBI Taxonomy" id="388280"/>
    <lineage>
        <taxon>Bacteria</taxon>
        <taxon>Pseudomonadati</taxon>
        <taxon>Bacteroidota</taxon>
        <taxon>Cytophagia</taxon>
        <taxon>Cytophagales</taxon>
        <taxon>Cyclobacteriaceae</taxon>
        <taxon>Cyclobacterium</taxon>
    </lineage>
</organism>
<evidence type="ECO:0000313" key="2">
    <source>
        <dbReference type="Proteomes" id="UP000184513"/>
    </source>
</evidence>
<proteinExistence type="predicted"/>
<evidence type="ECO:0000313" key="1">
    <source>
        <dbReference type="EMBL" id="SHN25265.1"/>
    </source>
</evidence>
<protein>
    <submittedName>
        <fullName evidence="1">Uncharacterized protein</fullName>
    </submittedName>
</protein>
<dbReference type="Proteomes" id="UP000184513">
    <property type="component" value="Unassembled WGS sequence"/>
</dbReference>
<name>A0A1M7Q4K0_9BACT</name>